<gene>
    <name evidence="2" type="ORF">BegalDRAFT_2568</name>
</gene>
<dbReference type="Pfam" id="PF01593">
    <property type="entry name" value="Amino_oxidase"/>
    <property type="match status" value="1"/>
</dbReference>
<protein>
    <submittedName>
        <fullName evidence="2">Protoporphyrinogen oxidase</fullName>
    </submittedName>
</protein>
<evidence type="ECO:0000313" key="2">
    <source>
        <dbReference type="EMBL" id="EIJ43411.1"/>
    </source>
</evidence>
<dbReference type="HOGENOM" id="CLU_051347_0_0_6"/>
<evidence type="ECO:0000259" key="1">
    <source>
        <dbReference type="Pfam" id="PF01593"/>
    </source>
</evidence>
<organism evidence="2 3">
    <name type="scientific">Beggiatoa alba B18LD</name>
    <dbReference type="NCBI Taxonomy" id="395493"/>
    <lineage>
        <taxon>Bacteria</taxon>
        <taxon>Pseudomonadati</taxon>
        <taxon>Pseudomonadota</taxon>
        <taxon>Gammaproteobacteria</taxon>
        <taxon>Thiotrichales</taxon>
        <taxon>Thiotrichaceae</taxon>
        <taxon>Beggiatoa</taxon>
    </lineage>
</organism>
<dbReference type="NCBIfam" id="NF005560">
    <property type="entry name" value="PRK07233.1"/>
    <property type="match status" value="1"/>
</dbReference>
<sequence>MSKIAVIGAGPMGLMCTYELLKAGHQVDLYERDNRIGGMTASFDFAGLKIERYYHFICATDDPLFALLDELELADKCRWQATKMGFFYQGKLYPWGHPFALLRFPHLSWLSKFRYALHVMYTKNIQNWEKYDKIPCTDWLKSWIGEKAYQVLWNSLFELKFFEYKDSLSAAWIGTRIKRIALSRASLWEERLGYLTGGSDTLLDAMENRIKALNGQILLNSHIEKILMADGKVQGLQIKGEQRTYDKVISTIPLPYVPHIAPDLPTATLEKIRQIKNIGVACAIFKLKQPLSENFWMNINDSSMKIPGVIEYSNLNPELGTHIVYVPFYMPQTHPKYRQDSQLFIDEVLQYFQQLNPAFKPDWVLASHVSRYEFAQVVCPPNFYAQLPAMQSEITGFFMADTAYYYPEDRSITESVKVGKQLAQLANQ</sequence>
<dbReference type="Gene3D" id="3.50.50.60">
    <property type="entry name" value="FAD/NAD(P)-binding domain"/>
    <property type="match status" value="1"/>
</dbReference>
<name>I3CIG8_9GAMM</name>
<dbReference type="InterPro" id="IPR002937">
    <property type="entry name" value="Amino_oxidase"/>
</dbReference>
<dbReference type="SUPFAM" id="SSF51905">
    <property type="entry name" value="FAD/NAD(P)-binding domain"/>
    <property type="match status" value="1"/>
</dbReference>
<dbReference type="InterPro" id="IPR036188">
    <property type="entry name" value="FAD/NAD-bd_sf"/>
</dbReference>
<accession>I3CIG8</accession>
<dbReference type="GO" id="GO:0016491">
    <property type="term" value="F:oxidoreductase activity"/>
    <property type="evidence" value="ECO:0007669"/>
    <property type="project" value="InterPro"/>
</dbReference>
<evidence type="ECO:0000313" key="3">
    <source>
        <dbReference type="Proteomes" id="UP000005744"/>
    </source>
</evidence>
<dbReference type="Gene3D" id="3.90.660.50">
    <property type="match status" value="1"/>
</dbReference>
<dbReference type="Proteomes" id="UP000005744">
    <property type="component" value="Unassembled WGS sequence"/>
</dbReference>
<dbReference type="PRINTS" id="PR00419">
    <property type="entry name" value="ADXRDTASE"/>
</dbReference>
<dbReference type="RefSeq" id="WP_002690568.1">
    <property type="nucleotide sequence ID" value="NZ_JH600070.1"/>
</dbReference>
<dbReference type="PANTHER" id="PTHR42923">
    <property type="entry name" value="PROTOPORPHYRINOGEN OXIDASE"/>
    <property type="match status" value="1"/>
</dbReference>
<feature type="domain" description="Amine oxidase" evidence="1">
    <location>
        <begin position="13"/>
        <end position="401"/>
    </location>
</feature>
<dbReference type="STRING" id="395493.BegalDRAFT_2568"/>
<dbReference type="OrthoDB" id="9790219at2"/>
<dbReference type="PANTHER" id="PTHR42923:SF46">
    <property type="entry name" value="AMINE OXIDASE"/>
    <property type="match status" value="1"/>
</dbReference>
<reference evidence="2 3" key="1">
    <citation type="submission" date="2011-11" db="EMBL/GenBank/DDBJ databases">
        <title>Improved High-Quality Draft sequence of Beggiatoa alba B18lD.</title>
        <authorList>
            <consortium name="US DOE Joint Genome Institute"/>
            <person name="Lucas S."/>
            <person name="Han J."/>
            <person name="Lapidus A."/>
            <person name="Cheng J.-F."/>
            <person name="Goodwin L."/>
            <person name="Pitluck S."/>
            <person name="Peters L."/>
            <person name="Mikhailova N."/>
            <person name="Held B."/>
            <person name="Detter J.C."/>
            <person name="Han C."/>
            <person name="Tapia R."/>
            <person name="Land M."/>
            <person name="Hauser L."/>
            <person name="Kyrpides N."/>
            <person name="Ivanova N."/>
            <person name="Pagani I."/>
            <person name="Samuel K."/>
            <person name="Teske A."/>
            <person name="Mueller J."/>
            <person name="Woyke T."/>
        </authorList>
    </citation>
    <scope>NUCLEOTIDE SEQUENCE [LARGE SCALE GENOMIC DNA]</scope>
    <source>
        <strain evidence="2 3">B18LD</strain>
    </source>
</reference>
<dbReference type="EMBL" id="JH600070">
    <property type="protein sequence ID" value="EIJ43411.1"/>
    <property type="molecule type" value="Genomic_DNA"/>
</dbReference>
<keyword evidence="3" id="KW-1185">Reference proteome</keyword>
<dbReference type="InterPro" id="IPR050464">
    <property type="entry name" value="Zeta_carotene_desat/Oxidored"/>
</dbReference>
<proteinExistence type="predicted"/>
<dbReference type="eggNOG" id="COG1232">
    <property type="taxonomic scope" value="Bacteria"/>
</dbReference>
<dbReference type="AlphaFoldDB" id="I3CIG8"/>